<keyword evidence="3" id="KW-1185">Reference proteome</keyword>
<reference evidence="4" key="1">
    <citation type="submission" date="2016-06" db="UniProtKB">
        <authorList>
            <consortium name="WormBaseParasite"/>
        </authorList>
    </citation>
    <scope>IDENTIFICATION</scope>
</reference>
<sequence>MRLHCTWGDEFYIGLNGIEFFDHRDQLIKLLPQNLAAFPESVNVLPNVNSDPRTSAKLIDGVNDTDKYAFLVFVT</sequence>
<feature type="domain" description="KATNIP" evidence="1">
    <location>
        <begin position="2"/>
        <end position="65"/>
    </location>
</feature>
<dbReference type="OrthoDB" id="304622at2759"/>
<evidence type="ECO:0000259" key="1">
    <source>
        <dbReference type="Pfam" id="PF14652"/>
    </source>
</evidence>
<dbReference type="Proteomes" id="UP000271098">
    <property type="component" value="Unassembled WGS sequence"/>
</dbReference>
<dbReference type="PANTHER" id="PTHR21534">
    <property type="entry name" value="KATANIN-INTERACTING PROTEIN"/>
    <property type="match status" value="1"/>
</dbReference>
<dbReference type="InterPro" id="IPR026704">
    <property type="entry name" value="KATNIP"/>
</dbReference>
<dbReference type="Pfam" id="PF14652">
    <property type="entry name" value="DUF4457"/>
    <property type="match status" value="1"/>
</dbReference>
<evidence type="ECO:0000313" key="4">
    <source>
        <dbReference type="WBParaSite" id="GPUH_0000737601-mRNA-1"/>
    </source>
</evidence>
<dbReference type="EMBL" id="UYRT01018932">
    <property type="protein sequence ID" value="VDK58092.1"/>
    <property type="molecule type" value="Genomic_DNA"/>
</dbReference>
<dbReference type="InterPro" id="IPR027859">
    <property type="entry name" value="KATNIP_dom"/>
</dbReference>
<dbReference type="WBParaSite" id="GPUH_0000737601-mRNA-1">
    <property type="protein sequence ID" value="GPUH_0000737601-mRNA-1"/>
    <property type="gene ID" value="GPUH_0000737601"/>
</dbReference>
<gene>
    <name evidence="2" type="ORF">GPUH_LOCUS7368</name>
</gene>
<proteinExistence type="predicted"/>
<protein>
    <submittedName>
        <fullName evidence="4">DUF4457 domain-containing protein</fullName>
    </submittedName>
</protein>
<dbReference type="PANTHER" id="PTHR21534:SF0">
    <property type="entry name" value="KATANIN-INTERACTING PROTEIN"/>
    <property type="match status" value="1"/>
</dbReference>
<evidence type="ECO:0000313" key="3">
    <source>
        <dbReference type="Proteomes" id="UP000271098"/>
    </source>
</evidence>
<evidence type="ECO:0000313" key="2">
    <source>
        <dbReference type="EMBL" id="VDK58092.1"/>
    </source>
</evidence>
<organism evidence="4">
    <name type="scientific">Gongylonema pulchrum</name>
    <dbReference type="NCBI Taxonomy" id="637853"/>
    <lineage>
        <taxon>Eukaryota</taxon>
        <taxon>Metazoa</taxon>
        <taxon>Ecdysozoa</taxon>
        <taxon>Nematoda</taxon>
        <taxon>Chromadorea</taxon>
        <taxon>Rhabditida</taxon>
        <taxon>Spirurina</taxon>
        <taxon>Spiruromorpha</taxon>
        <taxon>Spiruroidea</taxon>
        <taxon>Gongylonematidae</taxon>
        <taxon>Gongylonema</taxon>
    </lineage>
</organism>
<name>A0A183DF76_9BILA</name>
<accession>A0A183DF76</accession>
<dbReference type="AlphaFoldDB" id="A0A183DF76"/>
<reference evidence="2 3" key="2">
    <citation type="submission" date="2018-11" db="EMBL/GenBank/DDBJ databases">
        <authorList>
            <consortium name="Pathogen Informatics"/>
        </authorList>
    </citation>
    <scope>NUCLEOTIDE SEQUENCE [LARGE SCALE GENOMIC DNA]</scope>
</reference>